<dbReference type="Proteomes" id="UP000318571">
    <property type="component" value="Chromosome 9"/>
</dbReference>
<sequence>MAHSNFEGLALLWGDIESQSQSASPDLSVLAGRWLALGEFLSHGSIDKVHRQWLIEKVWSELVLNFLLKSVLKKEATEVHVAALGVMTEFLLAQPLSGDQAELSQRYALFLVSSAPSSRSRVSGLALLKALIRVCSGPDWSNRLKVSATIQKLLTILSQGPSKTPSNLIKHLNITLGAFCRSHTAELSHFQDSLLHNLLEQLRRQTGSTVRSPDLTVIEGALLGLDDYLTAFGLSSSEQTAEYEQLYDCLRRVCPKGDDEKRWTARRAGVQLIGHHCQVFHAYVTEDIEFWYDELYRWAFARNRDDHRVGYPAILSLLQVVGDHLTLEPNLRCINFLLDKFKTILRQKDYSHGKVTAFAIQGYGHLARACQKILSKEDVRKMLFELIRRTEEVFFNPSMQPVEVEERYVHLPSYVDALSHIVLVTTDPPPSCQVLFEKIVVYLIKQYPKIPKPFQKFAEQSVTKAFEVVRLPSTDGDDDFLSEIIFRGILESCSYPVVTKLDETLINGAPPTSVSSFKTLWIHLVSEKGSKISQVIYDHFVKCALKIFLKLDLSFASLKDDLSEKDDLENPMEPDPHSVEPAPKSIKDITVLANLVTLMTSTLNSTNPKRFLPWCEEVLSQVIALSLKNPEISSVYRCLSLTISLGSQSGLFQMSFSDQLKESLTKFCWQLCSFIPNYEDELLDSCLELIIALPAAVVASLQGKLQYPLRLMFGIAKTDLALIEKAIQSFEMWLKELGKEETSMMFRPLIVSLNKFLVENRLETFSGDALNGEIKGFTTKSKAKQKFKKLPDGLDIGSDTQLQRLQKKILLFMGKLNSETLQCLLPDKLEVGSKVVRWNEGQVLPFSIPFPDQRVDIFLDDFFPRVLNLALDASSRKTRVAASESLHTLSVFVIGKNATSTTDLKKSRPLMPIFEKLFPVFVVLSCDRDVVIKDLFKPLLLQCIHWFTRNSKEEQPETILVLDAIMYGLTCEGNALVRKESAKYLNEFLKWSIKQTPKQEMLKKIHNPKALFLRLYSFWLHPNPMKRQGASLAFNHLYRTFREESVLAQEFTFEIVVHVIKSLMQTREDLSSLSGSTTVLEVASLSLKHLARIIKEKHRQWSTVGSSCRNVPKDLKSSNLEALLGWLASIAFHINEDARHKAIELIETLAEGKLQKLKCLQQAFGQKNIEEAVAQHLDQEFELNDLLEMDMRQLKLWLSQAVRSVECYSWLVHVSLIDESAVFLSKSLEQSIQMALKGFVYLFKLKAKFHLTDYHALEKRLGGLVLQIFAFIRNFSKKSHIQTLWTNQMWPAILRATLTPSEMGFDVNKKSLCELEQTLERLLLFAKRQGLLFSGVFSDIPVELLPENVIKTSTKEALDSTCKHALAGYQLLAHTGHVTFWRGKLPPLIRSCLETEETAPNVQVLDFYLGLAVSNEVELNSCLEALEPQLKKHGVTRVWIRHVNKKIMSQAFKRVVEGYNGDQCFLLTLVLKLCQEMNRRMSVDPKEPNLGVVQCVFDHWSVLSAQSQSSQNQDVLLSLVFIFRRLMSMNETDLGRSSAFQIFVAKNFSSKVLDLKSKALLLDFLFIFIDHADFDLSQALDDFANSSFPLSSREYDINSFEGQTYLECIQKLASIFISTGSTKVLTFLIGIVVREESHRGANDIENQIALNLHQLEKERRIDTLVTKITVFKILGAVYGKLSIEKVHSSSSEIAKVALPFLQSRKQVKEGATMTGKEMSIFLVRMLQSVKSEVMDGSEELKEYFRIYHCSAYNAMMSVISCVQTEEKFFKNYVFKEAVSKSELIWSRIVDPNKVYHFPIETDTLQPMKAKLVAIRKIKRLSGAEDRSQKFFGTSLDSHYLSDSSMSQAITSYDFTQSSVTLNAQNKPKTSAQNTSMSQEEKSNYVTLESDDMNAHECMAPLVGTITYLLDIKTIPAERSDLPEWLECVIEAASDTSQSKNARIFLLKLLWNCRDNLEPYRKTLGRVLLPSLAKETIWNNDEKLNSVWLDLMSLVALWAPELAPKESEMNLKACAVVLVDVLAKFAVENENREVVKHLLELMKTLIQSWHHILRACSDELFTQFQNHPKKRAVVVQIIGIFLSHGLNPIHNDALIDFSKFWSTVLSQLEQAGRPQFVQMSQTVGLGLKFYRESENGSRFFALVEDRLNSISAGGSQANASKFLVCLYHCQTWVPEICHNYYRKYIYSLSKKFGEELIYGLEIVAACAPDFGKSPKDIPKELNLIGIKSFLHHFDGQVQGRALKILTKLLPFMEPELILEYVELCQNFSNHALDAVRKLRLDLAQESFLLAKVNPENDLSWTKVHKLAIQMITEALSDWQGTIVTQAIEFLDLKSDLSPVTCVRLATLFQDFVTESSQQNFLPNATNLVFLLCHRSPEMDRKLFSDPLSDQVHFQEQIINTSWRYQTQESKIPRFVETLSQSQTAEGYYIRATQQTMEFEQTQLANYSQSIPSELSENEGIPNSTRGPSNRSSISSLRPKRFQTSSQNNESEYERAKSRFARIHFRSQEKEVKDKMDARGQRSAGVTLVRKYRTGELPDIQISAGDIIKAINNLAKRDEQMSRYILCSVIKAIVVAGAPDTFTHSLKSALVDILSHIQLEDRFLTSAILELVSTLNPSEIPIAQVSLIARSLHLESLGILTLENQLNLRDHHPPARKKNRQMEVAFSQDDLNIYVKLMELYRSLAQEDSVRGIGAQFFSEQKLFSQALDHESLLHYEPASQIYDQLTKADQDSEAMKQVYQEFYLESLEKMSKWDVLEQETLMIVDGEPNRLLDSEWTQLRVLPKFIEASLFQISEAKSKPESLFKLMDNKASAKNLREQFGLDFAIAYLMKNQFVDAEMVVKQTLDKYLQEWANMDGFSVPQMILNLHRLRKLSQIEELLHSKANQSTFKPHHLSDFDSLQHLDILIRDKRVAMGALHVNDNLNNILAKDYEHGCQEALARQSWIEAVRFLALWQGIDTDKLAQSRIQAMIGKVTVAKCLGASYKTLGDRINALYRTGLMGLEKWTTQLERDEYVIARTDMLRSLDQLLSELPAKTTLDEVHGLLTKQDKIDHFKHLVKNPKNLQDFRQRLMMSNIESFDSVTGDNVNRNMALASMCHNLVSSFGASGLGTALTSILFQSHLKAMRNGSVKAARLFPNLLEYLEKTMKTDSKAGQVFHDEA</sequence>
<dbReference type="SUPFAM" id="SSF48371">
    <property type="entry name" value="ARM repeat"/>
    <property type="match status" value="3"/>
</dbReference>
<dbReference type="InterPro" id="IPR016024">
    <property type="entry name" value="ARM-type_fold"/>
</dbReference>
<feature type="compositionally biased region" description="Polar residues" evidence="1">
    <location>
        <begin position="2451"/>
        <end position="2488"/>
    </location>
</feature>
<dbReference type="STRING" id="6832.A0A553NYN3"/>
<feature type="region of interest" description="Disordered" evidence="1">
    <location>
        <begin position="2451"/>
        <end position="2495"/>
    </location>
</feature>
<feature type="non-terminal residue" evidence="3">
    <location>
        <position position="3160"/>
    </location>
</feature>
<dbReference type="InterPro" id="IPR046804">
    <property type="entry name" value="DNA-PKcs_N"/>
</dbReference>
<evidence type="ECO:0000259" key="2">
    <source>
        <dbReference type="SMART" id="SM01344"/>
    </source>
</evidence>
<evidence type="ECO:0000313" key="4">
    <source>
        <dbReference type="Proteomes" id="UP000318571"/>
    </source>
</evidence>
<evidence type="ECO:0000256" key="1">
    <source>
        <dbReference type="SAM" id="MobiDB-lite"/>
    </source>
</evidence>
<proteinExistence type="predicted"/>
<accession>A0A553NYN3</accession>
<organism evidence="3 4">
    <name type="scientific">Tigriopus californicus</name>
    <name type="common">Marine copepod</name>
    <dbReference type="NCBI Taxonomy" id="6832"/>
    <lineage>
        <taxon>Eukaryota</taxon>
        <taxon>Metazoa</taxon>
        <taxon>Ecdysozoa</taxon>
        <taxon>Arthropoda</taxon>
        <taxon>Crustacea</taxon>
        <taxon>Multicrustacea</taxon>
        <taxon>Hexanauplia</taxon>
        <taxon>Copepoda</taxon>
        <taxon>Harpacticoida</taxon>
        <taxon>Harpacticidae</taxon>
        <taxon>Tigriopus</taxon>
    </lineage>
</organism>
<dbReference type="Pfam" id="PF20502">
    <property type="entry name" value="DNAPKcs_CC1-2"/>
    <property type="match status" value="1"/>
</dbReference>
<dbReference type="Pfam" id="PF19704">
    <property type="entry name" value="DNAPKcs_CC5"/>
    <property type="match status" value="2"/>
</dbReference>
<dbReference type="InterPro" id="IPR046803">
    <property type="entry name" value="DNAPKcs_CC1-2"/>
</dbReference>
<evidence type="ECO:0000313" key="3">
    <source>
        <dbReference type="EMBL" id="TRY70547.1"/>
    </source>
</evidence>
<dbReference type="OMA" id="DRNCRKN"/>
<feature type="region of interest" description="Disordered" evidence="1">
    <location>
        <begin position="1863"/>
        <end position="1882"/>
    </location>
</feature>
<feature type="compositionally biased region" description="Polar residues" evidence="1">
    <location>
        <begin position="1863"/>
        <end position="1877"/>
    </location>
</feature>
<dbReference type="Pfam" id="PF08163">
    <property type="entry name" value="DNAPKcs_CC3"/>
    <property type="match status" value="1"/>
</dbReference>
<dbReference type="GO" id="GO:0005634">
    <property type="term" value="C:nucleus"/>
    <property type="evidence" value="ECO:0007669"/>
    <property type="project" value="InterPro"/>
</dbReference>
<dbReference type="GO" id="GO:0006303">
    <property type="term" value="P:double-strand break repair via nonhomologous end joining"/>
    <property type="evidence" value="ECO:0007669"/>
    <property type="project" value="InterPro"/>
</dbReference>
<dbReference type="Pfam" id="PF20500">
    <property type="entry name" value="DNA-PKcs_N"/>
    <property type="match status" value="2"/>
</dbReference>
<keyword evidence="4" id="KW-1185">Reference proteome</keyword>
<name>A0A553NYN3_TIGCA</name>
<dbReference type="SMART" id="SM01344">
    <property type="entry name" value="NUC194"/>
    <property type="match status" value="1"/>
</dbReference>
<reference evidence="3 4" key="1">
    <citation type="journal article" date="2018" name="Nat. Ecol. Evol.">
        <title>Genomic signatures of mitonuclear coevolution across populations of Tigriopus californicus.</title>
        <authorList>
            <person name="Barreto F.S."/>
            <person name="Watson E.T."/>
            <person name="Lima T.G."/>
            <person name="Willett C.S."/>
            <person name="Edmands S."/>
            <person name="Li W."/>
            <person name="Burton R.S."/>
        </authorList>
    </citation>
    <scope>NUCLEOTIDE SEQUENCE [LARGE SCALE GENOMIC DNA]</scope>
    <source>
        <strain evidence="3 4">San Diego</strain>
    </source>
</reference>
<dbReference type="InterPro" id="IPR045581">
    <property type="entry name" value="DNAPKcs_CC5"/>
</dbReference>
<comment type="caution">
    <text evidence="3">The sequence shown here is derived from an EMBL/GenBank/DDBJ whole genome shotgun (WGS) entry which is preliminary data.</text>
</comment>
<gene>
    <name evidence="3" type="ORF">TCAL_02828</name>
</gene>
<feature type="domain" description="DNA-dependent protein kinase catalytic subunit CC3" evidence="2">
    <location>
        <begin position="1603"/>
        <end position="2008"/>
    </location>
</feature>
<dbReference type="EMBL" id="VCGU01000009">
    <property type="protein sequence ID" value="TRY70547.1"/>
    <property type="molecule type" value="Genomic_DNA"/>
</dbReference>
<protein>
    <recommendedName>
        <fullName evidence="2">DNA-dependent protein kinase catalytic subunit CC3 domain-containing protein</fullName>
    </recommendedName>
</protein>
<dbReference type="InterPro" id="IPR012582">
    <property type="entry name" value="DNAPKcs_CC3"/>
</dbReference>